<feature type="transmembrane region" description="Helical" evidence="6">
    <location>
        <begin position="285"/>
        <end position="306"/>
    </location>
</feature>
<name>A0A645B4K1_9ZZZZ</name>
<organism evidence="8">
    <name type="scientific">bioreactor metagenome</name>
    <dbReference type="NCBI Taxonomy" id="1076179"/>
    <lineage>
        <taxon>unclassified sequences</taxon>
        <taxon>metagenomes</taxon>
        <taxon>ecological metagenomes</taxon>
    </lineage>
</organism>
<keyword evidence="4 6" id="KW-1133">Transmembrane helix</keyword>
<evidence type="ECO:0000256" key="2">
    <source>
        <dbReference type="ARBA" id="ARBA00022475"/>
    </source>
</evidence>
<dbReference type="InterPro" id="IPR002656">
    <property type="entry name" value="Acyl_transf_3_dom"/>
</dbReference>
<feature type="transmembrane region" description="Helical" evidence="6">
    <location>
        <begin position="124"/>
        <end position="144"/>
    </location>
</feature>
<accession>A0A645B4K1</accession>
<evidence type="ECO:0000313" key="8">
    <source>
        <dbReference type="EMBL" id="MPM60390.1"/>
    </source>
</evidence>
<comment type="subcellular location">
    <subcellularLocation>
        <location evidence="1">Cell membrane</location>
        <topology evidence="1">Multi-pass membrane protein</topology>
    </subcellularLocation>
</comment>
<evidence type="ECO:0000259" key="7">
    <source>
        <dbReference type="Pfam" id="PF01757"/>
    </source>
</evidence>
<dbReference type="GO" id="GO:0016413">
    <property type="term" value="F:O-acetyltransferase activity"/>
    <property type="evidence" value="ECO:0007669"/>
    <property type="project" value="TreeGrafter"/>
</dbReference>
<protein>
    <recommendedName>
        <fullName evidence="7">Acyltransferase 3 domain-containing protein</fullName>
    </recommendedName>
</protein>
<reference evidence="8" key="1">
    <citation type="submission" date="2019-08" db="EMBL/GenBank/DDBJ databases">
        <authorList>
            <person name="Kucharzyk K."/>
            <person name="Murdoch R.W."/>
            <person name="Higgins S."/>
            <person name="Loffler F."/>
        </authorList>
    </citation>
    <scope>NUCLEOTIDE SEQUENCE</scope>
</reference>
<dbReference type="AlphaFoldDB" id="A0A645B4K1"/>
<proteinExistence type="predicted"/>
<feature type="transmembrane region" description="Helical" evidence="6">
    <location>
        <begin position="253"/>
        <end position="273"/>
    </location>
</feature>
<evidence type="ECO:0000256" key="5">
    <source>
        <dbReference type="ARBA" id="ARBA00023136"/>
    </source>
</evidence>
<feature type="transmembrane region" description="Helical" evidence="6">
    <location>
        <begin position="57"/>
        <end position="76"/>
    </location>
</feature>
<dbReference type="EMBL" id="VSSQ01017778">
    <property type="protein sequence ID" value="MPM60390.1"/>
    <property type="molecule type" value="Genomic_DNA"/>
</dbReference>
<feature type="transmembrane region" description="Helical" evidence="6">
    <location>
        <begin position="156"/>
        <end position="172"/>
    </location>
</feature>
<dbReference type="PANTHER" id="PTHR40074:SF2">
    <property type="entry name" value="O-ACETYLTRANSFERASE WECH"/>
    <property type="match status" value="1"/>
</dbReference>
<evidence type="ECO:0000256" key="4">
    <source>
        <dbReference type="ARBA" id="ARBA00022989"/>
    </source>
</evidence>
<feature type="transmembrane region" description="Helical" evidence="6">
    <location>
        <begin position="15"/>
        <end position="36"/>
    </location>
</feature>
<comment type="caution">
    <text evidence="8">The sequence shown here is derived from an EMBL/GenBank/DDBJ whole genome shotgun (WGS) entry which is preliminary data.</text>
</comment>
<dbReference type="GO" id="GO:0009246">
    <property type="term" value="P:enterobacterial common antigen biosynthetic process"/>
    <property type="evidence" value="ECO:0007669"/>
    <property type="project" value="TreeGrafter"/>
</dbReference>
<feature type="transmembrane region" description="Helical" evidence="6">
    <location>
        <begin position="220"/>
        <end position="241"/>
    </location>
</feature>
<keyword evidence="5 6" id="KW-0472">Membrane</keyword>
<dbReference type="PANTHER" id="PTHR40074">
    <property type="entry name" value="O-ACETYLTRANSFERASE WECH"/>
    <property type="match status" value="1"/>
</dbReference>
<keyword evidence="2" id="KW-1003">Cell membrane</keyword>
<dbReference type="GO" id="GO:0005886">
    <property type="term" value="C:plasma membrane"/>
    <property type="evidence" value="ECO:0007669"/>
    <property type="project" value="UniProtKB-SubCell"/>
</dbReference>
<feature type="domain" description="Acyltransferase 3" evidence="7">
    <location>
        <begin position="17"/>
        <end position="303"/>
    </location>
</feature>
<evidence type="ECO:0000256" key="1">
    <source>
        <dbReference type="ARBA" id="ARBA00004651"/>
    </source>
</evidence>
<keyword evidence="3 6" id="KW-0812">Transmembrane</keyword>
<feature type="transmembrane region" description="Helical" evidence="6">
    <location>
        <begin position="184"/>
        <end position="208"/>
    </location>
</feature>
<gene>
    <name evidence="8" type="ORF">SDC9_107241</name>
</gene>
<evidence type="ECO:0000256" key="3">
    <source>
        <dbReference type="ARBA" id="ARBA00022692"/>
    </source>
</evidence>
<dbReference type="Pfam" id="PF01757">
    <property type="entry name" value="Acyl_transf_3"/>
    <property type="match status" value="1"/>
</dbReference>
<sequence>MGIATPQVYVFLVALNRFCLSNVPIFVFLSGLVLYYRYEKQTLPLTSFWVKRVQATFLPYAIWSAIYYAAFAYFGLVRWSSQSFLLGLLTGNTVYHLYFVIIILQFYFLFPFIKMVFDRMNSHFVLLLSLGFTFGGFQFSEYGWSQGWPSYIMDRHFLSYLFFFVLGCYMAKHYKAITTRKLPALALLLSFLLQTFLKISLMGILYIAPTHSWNVYYQPLWLLFSSVDIVIFTLITSRISLSETSLFHRFSSFIGSHSFTIYLSHPLLLMLITKVAHALHVTHPMSLFTMYSLFTIAGSGILSKILTKIQWKTAT</sequence>
<feature type="transmembrane region" description="Helical" evidence="6">
    <location>
        <begin position="96"/>
        <end position="117"/>
    </location>
</feature>
<evidence type="ECO:0000256" key="6">
    <source>
        <dbReference type="SAM" id="Phobius"/>
    </source>
</evidence>